<dbReference type="Proteomes" id="UP000033647">
    <property type="component" value="Unassembled WGS sequence"/>
</dbReference>
<evidence type="ECO:0000256" key="2">
    <source>
        <dbReference type="ARBA" id="ARBA00022801"/>
    </source>
</evidence>
<evidence type="ECO:0000256" key="1">
    <source>
        <dbReference type="ARBA" id="ARBA00010088"/>
    </source>
</evidence>
<dbReference type="InterPro" id="IPR029058">
    <property type="entry name" value="AB_hydrolase_fold"/>
</dbReference>
<organism evidence="4 5">
    <name type="scientific">Zymoseptoria brevis</name>
    <dbReference type="NCBI Taxonomy" id="1047168"/>
    <lineage>
        <taxon>Eukaryota</taxon>
        <taxon>Fungi</taxon>
        <taxon>Dikarya</taxon>
        <taxon>Ascomycota</taxon>
        <taxon>Pezizomycotina</taxon>
        <taxon>Dothideomycetes</taxon>
        <taxon>Dothideomycetidae</taxon>
        <taxon>Mycosphaerellales</taxon>
        <taxon>Mycosphaerellaceae</taxon>
        <taxon>Zymoseptoria</taxon>
    </lineage>
</organism>
<dbReference type="Gene3D" id="3.40.50.1820">
    <property type="entry name" value="alpha/beta hydrolase"/>
    <property type="match status" value="1"/>
</dbReference>
<dbReference type="SUPFAM" id="SSF53474">
    <property type="entry name" value="alpha/beta-Hydrolases"/>
    <property type="match status" value="1"/>
</dbReference>
<dbReference type="OrthoDB" id="7130006at2759"/>
<dbReference type="GO" id="GO:0004301">
    <property type="term" value="F:epoxide hydrolase activity"/>
    <property type="evidence" value="ECO:0007669"/>
    <property type="project" value="TreeGrafter"/>
</dbReference>
<evidence type="ECO:0000313" key="5">
    <source>
        <dbReference type="Proteomes" id="UP000033647"/>
    </source>
</evidence>
<feature type="domain" description="AB hydrolase-1" evidence="3">
    <location>
        <begin position="54"/>
        <end position="158"/>
    </location>
</feature>
<name>A0A0F4GLG1_9PEZI</name>
<reference evidence="4 5" key="1">
    <citation type="submission" date="2015-03" db="EMBL/GenBank/DDBJ databases">
        <title>RNA-seq based gene annotation and comparative genomics of four Zymoseptoria species reveal species-specific pathogenicity related genes and transposable element activity.</title>
        <authorList>
            <person name="Grandaubert J."/>
            <person name="Bhattacharyya A."/>
            <person name="Stukenbrock E.H."/>
        </authorList>
    </citation>
    <scope>NUCLEOTIDE SEQUENCE [LARGE SCALE GENOMIC DNA]</scope>
    <source>
        <strain evidence="4 5">Zb18110</strain>
    </source>
</reference>
<gene>
    <name evidence="4" type="ORF">TI39_contig422g00002</name>
</gene>
<comment type="similarity">
    <text evidence="1">Belongs to the peptidase S33 family.</text>
</comment>
<proteinExistence type="inferred from homology"/>
<protein>
    <recommendedName>
        <fullName evidence="3">AB hydrolase-1 domain-containing protein</fullName>
    </recommendedName>
</protein>
<accession>A0A0F4GLG1</accession>
<keyword evidence="5" id="KW-1185">Reference proteome</keyword>
<dbReference type="STRING" id="1047168.A0A0F4GLG1"/>
<evidence type="ECO:0000313" key="4">
    <source>
        <dbReference type="EMBL" id="KJX98269.1"/>
    </source>
</evidence>
<dbReference type="PANTHER" id="PTHR21661">
    <property type="entry name" value="EPOXIDE HYDROLASE 1-RELATED"/>
    <property type="match status" value="1"/>
</dbReference>
<dbReference type="Pfam" id="PF00561">
    <property type="entry name" value="Abhydrolase_1"/>
    <property type="match status" value="1"/>
</dbReference>
<comment type="caution">
    <text evidence="4">The sequence shown here is derived from an EMBL/GenBank/DDBJ whole genome shotgun (WGS) entry which is preliminary data.</text>
</comment>
<dbReference type="GO" id="GO:0097176">
    <property type="term" value="P:epoxide metabolic process"/>
    <property type="evidence" value="ECO:0007669"/>
    <property type="project" value="TreeGrafter"/>
</dbReference>
<keyword evidence="2" id="KW-0378">Hydrolase</keyword>
<dbReference type="EMBL" id="LAFY01000414">
    <property type="protein sequence ID" value="KJX98269.1"/>
    <property type="molecule type" value="Genomic_DNA"/>
</dbReference>
<dbReference type="InterPro" id="IPR000073">
    <property type="entry name" value="AB_hydrolase_1"/>
</dbReference>
<evidence type="ECO:0000259" key="3">
    <source>
        <dbReference type="Pfam" id="PF00561"/>
    </source>
</evidence>
<dbReference type="AlphaFoldDB" id="A0A0F4GLG1"/>
<sequence>MGILLRLAEDRGADQQLSQLTVPIEDKSEGGHGTGFVFDIHFIALFSKKADAAPLLLLHGWPGSFLEFLGALDVLKSNYSPETLPFHVIVPGSLPGYGYSSGPPLDRDFTTEGMAHLMNKLMVGLGFGNGYISQGGDIGSFISRVFGVKYPECKAVHLHLCIGQQGEMEGLTNKEKKGVERYKRTRACLSSNIFSSWHETPSATADVRCGLVSLGPPGSAPQPTSSGHLDLHSRDGMIRGPHRTPISTRNPSELCPRIWRSSPSVAAAPH</sequence>
<dbReference type="PANTHER" id="PTHR21661:SF39">
    <property type="entry name" value="HYDROLASE, PUTATIVE (AFU_ORTHOLOGUE AFUA_3G08960)-RELATED"/>
    <property type="match status" value="1"/>
</dbReference>